<comment type="cofactor">
    <cofactor evidence="2">
        <name>[4Fe-4S] cluster</name>
        <dbReference type="ChEBI" id="CHEBI:49883"/>
    </cofactor>
</comment>
<dbReference type="GO" id="GO:0046872">
    <property type="term" value="F:metal ion binding"/>
    <property type="evidence" value="ECO:0007669"/>
    <property type="project" value="UniProtKB-KW"/>
</dbReference>
<dbReference type="InterPro" id="IPR045854">
    <property type="entry name" value="NO2/SO3_Rdtase_4Fe4S_sf"/>
</dbReference>
<evidence type="ECO:0000259" key="11">
    <source>
        <dbReference type="Pfam" id="PF03460"/>
    </source>
</evidence>
<dbReference type="GO" id="GO:0000103">
    <property type="term" value="P:sulfate assimilation"/>
    <property type="evidence" value="ECO:0007669"/>
    <property type="project" value="TreeGrafter"/>
</dbReference>
<dbReference type="NCBIfam" id="NF010029">
    <property type="entry name" value="PRK13504.1"/>
    <property type="match status" value="1"/>
</dbReference>
<reference evidence="12" key="1">
    <citation type="submission" date="2018-12" db="EMBL/GenBank/DDBJ databases">
        <title>Novel natural products biosynthetic potential of the class Ktedonobacteria.</title>
        <authorList>
            <person name="Zheng Y."/>
            <person name="Saitou A."/>
            <person name="Wang C.M."/>
            <person name="Toyoda A."/>
            <person name="Minakuchi Y."/>
            <person name="Sekiguchi Y."/>
            <person name="Ueda K."/>
            <person name="Takano H."/>
            <person name="Sakai Y."/>
            <person name="Yokota A."/>
            <person name="Yabe S."/>
        </authorList>
    </citation>
    <scope>NUCLEOTIDE SEQUENCE</scope>
    <source>
        <strain evidence="12">A3-2</strain>
    </source>
</reference>
<evidence type="ECO:0000313" key="12">
    <source>
        <dbReference type="EMBL" id="BBH92434.1"/>
    </source>
</evidence>
<dbReference type="PANTHER" id="PTHR11493">
    <property type="entry name" value="SULFITE REDUCTASE [NADPH] SUBUNIT BETA-RELATED"/>
    <property type="match status" value="1"/>
</dbReference>
<dbReference type="GO" id="GO:0051539">
    <property type="term" value="F:4 iron, 4 sulfur cluster binding"/>
    <property type="evidence" value="ECO:0007669"/>
    <property type="project" value="UniProtKB-KW"/>
</dbReference>
<dbReference type="PRINTS" id="PR00397">
    <property type="entry name" value="SIROHAEM"/>
</dbReference>
<evidence type="ECO:0000256" key="4">
    <source>
        <dbReference type="ARBA" id="ARBA00022485"/>
    </source>
</evidence>
<dbReference type="InterPro" id="IPR045169">
    <property type="entry name" value="NO2/SO3_Rdtase_4Fe4S_prot"/>
</dbReference>
<dbReference type="EMBL" id="AP019377">
    <property type="protein sequence ID" value="BBH92434.1"/>
    <property type="molecule type" value="Genomic_DNA"/>
</dbReference>
<dbReference type="PROSITE" id="PS00365">
    <property type="entry name" value="NIR_SIR"/>
    <property type="match status" value="1"/>
</dbReference>
<dbReference type="GO" id="GO:0016002">
    <property type="term" value="F:sulfite reductase activity"/>
    <property type="evidence" value="ECO:0007669"/>
    <property type="project" value="TreeGrafter"/>
</dbReference>
<feature type="domain" description="Nitrite/Sulfite reductase ferredoxin-like" evidence="11">
    <location>
        <begin position="85"/>
        <end position="147"/>
    </location>
</feature>
<organism evidence="12">
    <name type="scientific">Thermogemmatispora argillosa</name>
    <dbReference type="NCBI Taxonomy" id="2045280"/>
    <lineage>
        <taxon>Bacteria</taxon>
        <taxon>Bacillati</taxon>
        <taxon>Chloroflexota</taxon>
        <taxon>Ktedonobacteria</taxon>
        <taxon>Thermogemmatisporales</taxon>
        <taxon>Thermogemmatisporaceae</taxon>
        <taxon>Thermogemmatispora</taxon>
    </lineage>
</organism>
<protein>
    <submittedName>
        <fullName evidence="12">Sulfite reductase subunit beta</fullName>
    </submittedName>
</protein>
<evidence type="ECO:0000256" key="9">
    <source>
        <dbReference type="ARBA" id="ARBA00023014"/>
    </source>
</evidence>
<feature type="domain" description="Nitrite/sulphite reductase 4Fe-4S" evidence="10">
    <location>
        <begin position="185"/>
        <end position="344"/>
    </location>
</feature>
<dbReference type="Gene3D" id="3.30.413.10">
    <property type="entry name" value="Sulfite Reductase Hemoprotein, domain 1"/>
    <property type="match status" value="2"/>
</dbReference>
<keyword evidence="8" id="KW-0408">Iron</keyword>
<comment type="cofactor">
    <cofactor evidence="1">
        <name>siroheme</name>
        <dbReference type="ChEBI" id="CHEBI:60052"/>
    </cofactor>
</comment>
<name>A0A455T4U0_9CHLR</name>
<dbReference type="InterPro" id="IPR005117">
    <property type="entry name" value="NiRdtase/SiRdtase_haem-b_fer"/>
</dbReference>
<dbReference type="Pfam" id="PF01077">
    <property type="entry name" value="NIR_SIR"/>
    <property type="match status" value="2"/>
</dbReference>
<dbReference type="InterPro" id="IPR036136">
    <property type="entry name" value="Nit/Sulf_reduc_fer-like_dom_sf"/>
</dbReference>
<keyword evidence="5" id="KW-0349">Heme</keyword>
<dbReference type="SUPFAM" id="SSF56014">
    <property type="entry name" value="Nitrite and sulphite reductase 4Fe-4S domain-like"/>
    <property type="match status" value="2"/>
</dbReference>
<dbReference type="GO" id="GO:0050311">
    <property type="term" value="F:sulfite reductase (ferredoxin) activity"/>
    <property type="evidence" value="ECO:0007669"/>
    <property type="project" value="TreeGrafter"/>
</dbReference>
<keyword evidence="4" id="KW-0004">4Fe-4S</keyword>
<dbReference type="InterPro" id="IPR006067">
    <property type="entry name" value="NO2/SO3_Rdtase_4Fe4S_dom"/>
</dbReference>
<accession>A0A455T4U0</accession>
<dbReference type="AlphaFoldDB" id="A0A455T4U0"/>
<dbReference type="GO" id="GO:0009337">
    <property type="term" value="C:sulfite reductase complex (NADPH)"/>
    <property type="evidence" value="ECO:0007669"/>
    <property type="project" value="TreeGrafter"/>
</dbReference>
<dbReference type="PANTHER" id="PTHR11493:SF47">
    <property type="entry name" value="SULFITE REDUCTASE [NADPH] SUBUNIT BETA"/>
    <property type="match status" value="1"/>
</dbReference>
<dbReference type="GO" id="GO:0020037">
    <property type="term" value="F:heme binding"/>
    <property type="evidence" value="ECO:0007669"/>
    <property type="project" value="InterPro"/>
</dbReference>
<keyword evidence="6" id="KW-0479">Metal-binding</keyword>
<gene>
    <name evidence="12" type="ORF">KTA_06330</name>
</gene>
<evidence type="ECO:0000256" key="3">
    <source>
        <dbReference type="ARBA" id="ARBA00010429"/>
    </source>
</evidence>
<evidence type="ECO:0000256" key="8">
    <source>
        <dbReference type="ARBA" id="ARBA00023004"/>
    </source>
</evidence>
<keyword evidence="7" id="KW-0560">Oxidoreductase</keyword>
<evidence type="ECO:0000256" key="1">
    <source>
        <dbReference type="ARBA" id="ARBA00001929"/>
    </source>
</evidence>
<dbReference type="InterPro" id="IPR006066">
    <property type="entry name" value="NO2/SO3_Rdtase_FeS/sirohaem_BS"/>
</dbReference>
<feature type="domain" description="Nitrite/sulphite reductase 4Fe-4S" evidence="10">
    <location>
        <begin position="492"/>
        <end position="582"/>
    </location>
</feature>
<feature type="domain" description="Nitrite/Sulfite reductase ferredoxin-like" evidence="11">
    <location>
        <begin position="364"/>
        <end position="432"/>
    </location>
</feature>
<evidence type="ECO:0000256" key="7">
    <source>
        <dbReference type="ARBA" id="ARBA00023002"/>
    </source>
</evidence>
<evidence type="ECO:0000256" key="2">
    <source>
        <dbReference type="ARBA" id="ARBA00001966"/>
    </source>
</evidence>
<keyword evidence="9" id="KW-0411">Iron-sulfur</keyword>
<dbReference type="Pfam" id="PF03460">
    <property type="entry name" value="NIR_SIR_ferr"/>
    <property type="match status" value="2"/>
</dbReference>
<evidence type="ECO:0000256" key="5">
    <source>
        <dbReference type="ARBA" id="ARBA00022617"/>
    </source>
</evidence>
<evidence type="ECO:0000259" key="10">
    <source>
        <dbReference type="Pfam" id="PF01077"/>
    </source>
</evidence>
<proteinExistence type="inferred from homology"/>
<comment type="similarity">
    <text evidence="3">Belongs to the nitrite and sulfite reductase 4Fe-4S domain family.</text>
</comment>
<sequence>MATEQEHQTSASAGNNLLSLGVGGGSKVERIKAESRYLRGEIAEELAQETTHFSEAQVQLIKFHGIYQQENRDLRQARKAAGEEKAYQFMVRSRIPGGALTAEQYLVEDDLAGRYANGTLRFTTRQGIQLHGVLKHNLRATIRAINEALLSTLAACGDVNRNVMACPAPARNRAQAQVQEVARQIARHLAPRSRAYHEIWIDGQHVHTVGEPEGEEVEPIYGPTYLPRKFKIGVAFPGDNCIDVYTQDIGLVAELDDGGELAGFTVLVGGGMGMTHGKADTYPRLGTPLCFVPAAEALPVVETIVTIQRDYGDRQNRKHARMKYVVEERGIDWFRAELERRLGHAVADPHPLHWEGVDDHLGWHEQGDGRWFLGVYVENGRVRDTESCQLRTGLRRAIETFRPGIRLTGQQNILLTDLTAEQREPLEALLREHGIETDPTKLGVKRYAIACPALPTCGLAVAEAERALPGVVREIGRQMEELGLAGERLSLRMSGCPNGCARPYMGDIGFVGRSKDLYNIYVGGDWENTRLTTLYAASVPLREIPATIRPLLLLWRDERAPGETFGDYCHRVGVEYLRQRAQALSERELSGLH</sequence>
<dbReference type="SUPFAM" id="SSF55124">
    <property type="entry name" value="Nitrite/Sulfite reductase N-terminal domain-like"/>
    <property type="match status" value="2"/>
</dbReference>
<evidence type="ECO:0000256" key="6">
    <source>
        <dbReference type="ARBA" id="ARBA00022723"/>
    </source>
</evidence>